<dbReference type="EMBL" id="MU253952">
    <property type="protein sequence ID" value="KAG9243774.1"/>
    <property type="molecule type" value="Genomic_DNA"/>
</dbReference>
<evidence type="ECO:0000313" key="8">
    <source>
        <dbReference type="EMBL" id="KAG9243774.1"/>
    </source>
</evidence>
<dbReference type="GO" id="GO:0001680">
    <property type="term" value="P:tRNA 3'-terminal CCA addition"/>
    <property type="evidence" value="ECO:0007669"/>
    <property type="project" value="TreeGrafter"/>
</dbReference>
<feature type="domain" description="tRNA nucleotidyltransferase/poly(A) polymerase RNA and SrmB- binding" evidence="7">
    <location>
        <begin position="263"/>
        <end position="322"/>
    </location>
</feature>
<evidence type="ECO:0000313" key="9">
    <source>
        <dbReference type="Proteomes" id="UP000887226"/>
    </source>
</evidence>
<evidence type="ECO:0000256" key="2">
    <source>
        <dbReference type="ARBA" id="ARBA00022679"/>
    </source>
</evidence>
<keyword evidence="4 5" id="KW-0694">RNA-binding</keyword>
<keyword evidence="3" id="KW-0547">Nucleotide-binding</keyword>
<dbReference type="PANTHER" id="PTHR13734">
    <property type="entry name" value="TRNA-NUCLEOTIDYLTRANSFERASE"/>
    <property type="match status" value="1"/>
</dbReference>
<proteinExistence type="inferred from homology"/>
<evidence type="ECO:0000256" key="3">
    <source>
        <dbReference type="ARBA" id="ARBA00022741"/>
    </source>
</evidence>
<dbReference type="AlphaFoldDB" id="A0A9P7Z1N7"/>
<dbReference type="Pfam" id="PF12627">
    <property type="entry name" value="PolyA_pol_RNAbd"/>
    <property type="match status" value="1"/>
</dbReference>
<evidence type="ECO:0000259" key="7">
    <source>
        <dbReference type="Pfam" id="PF12627"/>
    </source>
</evidence>
<dbReference type="SUPFAM" id="SSF81891">
    <property type="entry name" value="Poly A polymerase C-terminal region-like"/>
    <property type="match status" value="1"/>
</dbReference>
<organism evidence="8 9">
    <name type="scientific">Calycina marina</name>
    <dbReference type="NCBI Taxonomy" id="1763456"/>
    <lineage>
        <taxon>Eukaryota</taxon>
        <taxon>Fungi</taxon>
        <taxon>Dikarya</taxon>
        <taxon>Ascomycota</taxon>
        <taxon>Pezizomycotina</taxon>
        <taxon>Leotiomycetes</taxon>
        <taxon>Helotiales</taxon>
        <taxon>Pezizellaceae</taxon>
        <taxon>Calycina</taxon>
    </lineage>
</organism>
<sequence>MIWRIACQLPRSSAIFFTNKRVAPANVNILIQDPMKRRLSDSASHISSKRTRMETAKISLLPEEEQLSRLLLDASEYIDKSGELDEKVVLRFAGGWIRDKLLGIQSNDIDVAINIMTGENFGIKLKEYVEISENVKKHGLRPKDLGSFHNIKKNPEQSKHLETTTVKIFGRDVDFVNLRKEVYAGDSRNPTMEFGTPEEDAERRDATINALFYNIHSGLVEDFTGGLKDLRAQRITTPMDPEKTFNDDPLRVLRLIRFASRLGFTIDPNVGKWMGDASVAQNLKMKISRERVGIELGKMLKDKSPVTALKLMDRLGLYSTVFTDPAREVPIPDSSKWSIAYNLLSTLKDAETPGSVYHTLVRSDDAKFQAWILAAIVPWGTVEKPKKEGVKAIENEPYSTDIIRRGVALDSKLCAMVTGAFRNRTQITDLKNAIGRSEPWTNQRDVVGMMIRGWKSDWKLHALYALLVEADSDKYGPLIQGWQKFLDHIEKMELMDVATEKYPLTGKDLQKALNEKPGIWVGKALDVCMRWRLKYPTSQNLGEAIEDVKSQLSELKKN</sequence>
<protein>
    <submittedName>
        <fullName evidence="8">tRNA nucleotidyltransferas-like protein</fullName>
    </submittedName>
</protein>
<dbReference type="Pfam" id="PF01743">
    <property type="entry name" value="PolyA_pol"/>
    <property type="match status" value="1"/>
</dbReference>
<keyword evidence="2 5" id="KW-0808">Transferase</keyword>
<dbReference type="SUPFAM" id="SSF81301">
    <property type="entry name" value="Nucleotidyltransferase"/>
    <property type="match status" value="1"/>
</dbReference>
<dbReference type="GO" id="GO:0005739">
    <property type="term" value="C:mitochondrion"/>
    <property type="evidence" value="ECO:0007669"/>
    <property type="project" value="UniProtKB-ARBA"/>
</dbReference>
<dbReference type="Gene3D" id="1.10.3090.10">
    <property type="entry name" value="cca-adding enzyme, domain 2"/>
    <property type="match status" value="1"/>
</dbReference>
<keyword evidence="9" id="KW-1185">Reference proteome</keyword>
<dbReference type="InterPro" id="IPR043519">
    <property type="entry name" value="NT_sf"/>
</dbReference>
<dbReference type="FunFam" id="3.30.460.10:FF:000019">
    <property type="entry name" value="tRNA nucleotidyltransferase cca2"/>
    <property type="match status" value="1"/>
</dbReference>
<dbReference type="Gene3D" id="3.30.460.10">
    <property type="entry name" value="Beta Polymerase, domain 2"/>
    <property type="match status" value="1"/>
</dbReference>
<accession>A0A9P7Z1N7</accession>
<dbReference type="GO" id="GO:0000166">
    <property type="term" value="F:nucleotide binding"/>
    <property type="evidence" value="ECO:0007669"/>
    <property type="project" value="UniProtKB-KW"/>
</dbReference>
<evidence type="ECO:0000256" key="1">
    <source>
        <dbReference type="ARBA" id="ARBA00007265"/>
    </source>
</evidence>
<evidence type="ECO:0000256" key="5">
    <source>
        <dbReference type="RuleBase" id="RU003953"/>
    </source>
</evidence>
<dbReference type="InterPro" id="IPR032828">
    <property type="entry name" value="PolyA_RNA-bd"/>
</dbReference>
<name>A0A9P7Z1N7_9HELO</name>
<dbReference type="PANTHER" id="PTHR13734:SF5">
    <property type="entry name" value="CCA TRNA NUCLEOTIDYLTRANSFERASE, MITOCHONDRIAL"/>
    <property type="match status" value="1"/>
</dbReference>
<evidence type="ECO:0000256" key="4">
    <source>
        <dbReference type="ARBA" id="ARBA00022884"/>
    </source>
</evidence>
<dbReference type="OrthoDB" id="445712at2759"/>
<dbReference type="InterPro" id="IPR002646">
    <property type="entry name" value="PolA_pol_head_dom"/>
</dbReference>
<reference evidence="8" key="1">
    <citation type="journal article" date="2021" name="IMA Fungus">
        <title>Genomic characterization of three marine fungi, including Emericellopsis atlantica sp. nov. with signatures of a generalist lifestyle and marine biomass degradation.</title>
        <authorList>
            <person name="Hagestad O.C."/>
            <person name="Hou L."/>
            <person name="Andersen J.H."/>
            <person name="Hansen E.H."/>
            <person name="Altermark B."/>
            <person name="Li C."/>
            <person name="Kuhnert E."/>
            <person name="Cox R.J."/>
            <person name="Crous P.W."/>
            <person name="Spatafora J.W."/>
            <person name="Lail K."/>
            <person name="Amirebrahimi M."/>
            <person name="Lipzen A."/>
            <person name="Pangilinan J."/>
            <person name="Andreopoulos W."/>
            <person name="Hayes R.D."/>
            <person name="Ng V."/>
            <person name="Grigoriev I.V."/>
            <person name="Jackson S.A."/>
            <person name="Sutton T.D.S."/>
            <person name="Dobson A.D.W."/>
            <person name="Rama T."/>
        </authorList>
    </citation>
    <scope>NUCLEOTIDE SEQUENCE</scope>
    <source>
        <strain evidence="8">TRa3180A</strain>
    </source>
</reference>
<dbReference type="Proteomes" id="UP000887226">
    <property type="component" value="Unassembled WGS sequence"/>
</dbReference>
<dbReference type="CDD" id="cd05398">
    <property type="entry name" value="NT_ClassII-CCAase"/>
    <property type="match status" value="1"/>
</dbReference>
<dbReference type="GO" id="GO:0052929">
    <property type="term" value="F:ATP:3'-cytidine-cytidine-tRNA adenylyltransferase activity"/>
    <property type="evidence" value="ECO:0007669"/>
    <property type="project" value="TreeGrafter"/>
</dbReference>
<gene>
    <name evidence="8" type="ORF">BJ878DRAFT_509200</name>
</gene>
<feature type="domain" description="Poly A polymerase head" evidence="6">
    <location>
        <begin position="90"/>
        <end position="235"/>
    </location>
</feature>
<dbReference type="GO" id="GO:0052927">
    <property type="term" value="F:CC tRNA cytidylyltransferase activity"/>
    <property type="evidence" value="ECO:0007669"/>
    <property type="project" value="TreeGrafter"/>
</dbReference>
<comment type="caution">
    <text evidence="8">The sequence shown here is derived from an EMBL/GenBank/DDBJ whole genome shotgun (WGS) entry which is preliminary data.</text>
</comment>
<dbReference type="GO" id="GO:0003723">
    <property type="term" value="F:RNA binding"/>
    <property type="evidence" value="ECO:0007669"/>
    <property type="project" value="UniProtKB-KW"/>
</dbReference>
<evidence type="ECO:0000259" key="6">
    <source>
        <dbReference type="Pfam" id="PF01743"/>
    </source>
</evidence>
<comment type="similarity">
    <text evidence="1 5">Belongs to the tRNA nucleotidyltransferase/poly(A) polymerase family.</text>
</comment>